<evidence type="ECO:0000313" key="4">
    <source>
        <dbReference type="Proteomes" id="UP001306508"/>
    </source>
</evidence>
<feature type="domain" description="F-box" evidence="2">
    <location>
        <begin position="144"/>
        <end position="190"/>
    </location>
</feature>
<evidence type="ECO:0000259" key="2">
    <source>
        <dbReference type="Pfam" id="PF12937"/>
    </source>
</evidence>
<evidence type="ECO:0000256" key="1">
    <source>
        <dbReference type="SAM" id="MobiDB-lite"/>
    </source>
</evidence>
<feature type="region of interest" description="Disordered" evidence="1">
    <location>
        <begin position="402"/>
        <end position="423"/>
    </location>
</feature>
<feature type="compositionally biased region" description="Low complexity" evidence="1">
    <location>
        <begin position="276"/>
        <end position="290"/>
    </location>
</feature>
<dbReference type="AlphaFoldDB" id="A0AAN7WPF8"/>
<dbReference type="EMBL" id="JAWIZZ010000048">
    <property type="protein sequence ID" value="KAK5779017.1"/>
    <property type="molecule type" value="Genomic_DNA"/>
</dbReference>
<feature type="compositionally biased region" description="Low complexity" evidence="1">
    <location>
        <begin position="369"/>
        <end position="380"/>
    </location>
</feature>
<evidence type="ECO:0000313" key="3">
    <source>
        <dbReference type="EMBL" id="KAK5779017.1"/>
    </source>
</evidence>
<feature type="compositionally biased region" description="Polar residues" evidence="1">
    <location>
        <begin position="244"/>
        <end position="269"/>
    </location>
</feature>
<protein>
    <recommendedName>
        <fullName evidence="2">F-box domain-containing protein</fullName>
    </recommendedName>
</protein>
<dbReference type="CDD" id="cd09917">
    <property type="entry name" value="F-box_SF"/>
    <property type="match status" value="1"/>
</dbReference>
<feature type="region of interest" description="Disordered" evidence="1">
    <location>
        <begin position="351"/>
        <end position="380"/>
    </location>
</feature>
<comment type="caution">
    <text evidence="3">The sequence shown here is derived from an EMBL/GenBank/DDBJ whole genome shotgun (WGS) entry which is preliminary data.</text>
</comment>
<name>A0AAN7WPF8_9SACH</name>
<feature type="region of interest" description="Disordered" evidence="1">
    <location>
        <begin position="234"/>
        <end position="293"/>
    </location>
</feature>
<gene>
    <name evidence="3" type="ORF">RI543_003637</name>
</gene>
<dbReference type="InterPro" id="IPR036047">
    <property type="entry name" value="F-box-like_dom_sf"/>
</dbReference>
<dbReference type="Proteomes" id="UP001306508">
    <property type="component" value="Unassembled WGS sequence"/>
</dbReference>
<proteinExistence type="predicted"/>
<accession>A0AAN7WPF8</accession>
<feature type="compositionally biased region" description="Polar residues" evidence="1">
    <location>
        <begin position="351"/>
        <end position="368"/>
    </location>
</feature>
<keyword evidence="4" id="KW-1185">Reference proteome</keyword>
<feature type="compositionally biased region" description="Low complexity" evidence="1">
    <location>
        <begin position="402"/>
        <end position="411"/>
    </location>
</feature>
<dbReference type="SUPFAM" id="SSF81383">
    <property type="entry name" value="F-box domain"/>
    <property type="match status" value="1"/>
</dbReference>
<organism evidence="3 4">
    <name type="scientific">Arxiozyma heterogenica</name>
    <dbReference type="NCBI Taxonomy" id="278026"/>
    <lineage>
        <taxon>Eukaryota</taxon>
        <taxon>Fungi</taxon>
        <taxon>Dikarya</taxon>
        <taxon>Ascomycota</taxon>
        <taxon>Saccharomycotina</taxon>
        <taxon>Saccharomycetes</taxon>
        <taxon>Saccharomycetales</taxon>
        <taxon>Saccharomycetaceae</taxon>
        <taxon>Arxiozyma</taxon>
    </lineage>
</organism>
<sequence length="968" mass="109863">MARSEVQNINIVSNNYSRYGTSIYQKLYDTQSSKKNGSTKTGSYLIPSYNRNNASTSHIAANNRIVADNESLLTIGSTKSRIKRKYKSLISSGSKKLINKIYDHGSSDTFSIFSSKSHKEKEIFNLNNNDIYLYSTFSESFATIDDLPLEILSRIISYIDYDKHYKALVCCLYVSKRWYKATKIVLYKQPRFVSTYRVAQFVTSLRLHPENGYFVKVLKLSDLQNGLIFKEDDNEDEEEVVGNINDSNNETGDGNDDQNNVEGDNNGTALNEAGRNNNNNNNNSINNTNNSEPFSDIAYAGWRDWRYRNDPLYSSPVLNSYTVKRIVSRSSSIHSNSSLFTSLSNGSVISMNTSASTRNEPSGSHIDTSQNTANRARSNSSVSSITSSIMSTFQNASHLSLTSSPLLNNTTGDYNKGEGNSLNNNMNITQKVNTITSQDVNNKWFRFKVMSKNKRRARNLTKYSTINSSKQQNYLCNNKGSSNTTISKSVQTTGVNKVDCTNNSDITGTSSQIRFAIEQPFKTNHPYTNKFLLKYASCKDLPLGYILHILNHCPNLVELDLSHLTICDDFKIVNKSKHHKRLTSLILPSVEESTIMTNSEENRLEVIYATDSSKNYEHNKNIIVSTGNSKSRRNSRIGQGVILTNNVTDSGLSRPLSIISCNSVSSVSNNDTTGSNSDHWCSRLISNRSEHPMPIDSQTKARVIEKSRRNSNKNSGDDVELYKLNPVEIFEILCTKLMQVTTIKMDGAVWCRQYMIKYFILIIFQRIIDYDIHTTSRAYSINMNNNNKIIDLSFLKAGMNRNFPWSCKGTLSDFVVLLVFDELLKNDDLTIEDLFNIKSERLYQNDNFITDSDVMEISNIFPIKFGLDEENQNIINFRIVILKNKRQTSYILKKVSNDYISLIINLCINENYNFMVSSTDLGILPKETPKRIDRLIHGLVARIKYLRNNDLRRHVGENNYISNTINII</sequence>
<dbReference type="InterPro" id="IPR001810">
    <property type="entry name" value="F-box_dom"/>
</dbReference>
<dbReference type="Pfam" id="PF12937">
    <property type="entry name" value="F-box-like"/>
    <property type="match status" value="1"/>
</dbReference>
<reference evidence="4" key="1">
    <citation type="submission" date="2023-07" db="EMBL/GenBank/DDBJ databases">
        <title>A draft genome of Kazachstania heterogenica Y-27499.</title>
        <authorList>
            <person name="Donic C."/>
            <person name="Kralova J.S."/>
            <person name="Fidel L."/>
            <person name="Ben-Dor S."/>
            <person name="Jung S."/>
        </authorList>
    </citation>
    <scope>NUCLEOTIDE SEQUENCE [LARGE SCALE GENOMIC DNA]</scope>
    <source>
        <strain evidence="4">Y27499</strain>
    </source>
</reference>